<keyword evidence="8" id="KW-1133">Transmembrane helix</keyword>
<keyword evidence="6" id="KW-0812">Transmembrane</keyword>
<evidence type="ECO:0000256" key="12">
    <source>
        <dbReference type="ARBA" id="ARBA00023136"/>
    </source>
</evidence>
<evidence type="ECO:0000256" key="10">
    <source>
        <dbReference type="ARBA" id="ARBA00023004"/>
    </source>
</evidence>
<dbReference type="OrthoDB" id="1470350at2759"/>
<gene>
    <name evidence="14" type="ORF">H1R20_g7436</name>
</gene>
<comment type="cofactor">
    <cofactor evidence="1 13">
        <name>heme</name>
        <dbReference type="ChEBI" id="CHEBI:30413"/>
    </cofactor>
</comment>
<dbReference type="PRINTS" id="PR00463">
    <property type="entry name" value="EP450I"/>
</dbReference>
<proteinExistence type="inferred from homology"/>
<evidence type="ECO:0000256" key="7">
    <source>
        <dbReference type="ARBA" id="ARBA00022723"/>
    </source>
</evidence>
<dbReference type="GO" id="GO:0016705">
    <property type="term" value="F:oxidoreductase activity, acting on paired donors, with incorporation or reduction of molecular oxygen"/>
    <property type="evidence" value="ECO:0007669"/>
    <property type="project" value="InterPro"/>
</dbReference>
<dbReference type="GO" id="GO:0004497">
    <property type="term" value="F:monooxygenase activity"/>
    <property type="evidence" value="ECO:0007669"/>
    <property type="project" value="UniProtKB-KW"/>
</dbReference>
<dbReference type="PRINTS" id="PR00385">
    <property type="entry name" value="P450"/>
</dbReference>
<keyword evidence="15" id="KW-1185">Reference proteome</keyword>
<dbReference type="Proteomes" id="UP001140091">
    <property type="component" value="Unassembled WGS sequence"/>
</dbReference>
<dbReference type="Pfam" id="PF00067">
    <property type="entry name" value="p450"/>
    <property type="match status" value="1"/>
</dbReference>
<keyword evidence="10 13" id="KW-0408">Iron</keyword>
<evidence type="ECO:0000256" key="1">
    <source>
        <dbReference type="ARBA" id="ARBA00001971"/>
    </source>
</evidence>
<keyword evidence="7 13" id="KW-0479">Metal-binding</keyword>
<evidence type="ECO:0008006" key="16">
    <source>
        <dbReference type="Google" id="ProtNLM"/>
    </source>
</evidence>
<evidence type="ECO:0000256" key="9">
    <source>
        <dbReference type="ARBA" id="ARBA00023002"/>
    </source>
</evidence>
<evidence type="ECO:0000256" key="5">
    <source>
        <dbReference type="ARBA" id="ARBA00022617"/>
    </source>
</evidence>
<dbReference type="SUPFAM" id="SSF48264">
    <property type="entry name" value="Cytochrome P450"/>
    <property type="match status" value="1"/>
</dbReference>
<evidence type="ECO:0000256" key="3">
    <source>
        <dbReference type="ARBA" id="ARBA00004721"/>
    </source>
</evidence>
<dbReference type="InterPro" id="IPR036396">
    <property type="entry name" value="Cyt_P450_sf"/>
</dbReference>
<comment type="similarity">
    <text evidence="4">Belongs to the cytochrome P450 family.</text>
</comment>
<dbReference type="PANTHER" id="PTHR24305">
    <property type="entry name" value="CYTOCHROME P450"/>
    <property type="match status" value="1"/>
</dbReference>
<name>A0A9W8MGB6_9AGAR</name>
<sequence length="447" mass="50464">MLYVYDPKALHHILVKDQYIYEESEDFIQTNDLMFGKGLLATLVGEHHRKQRKLLNPVFSTAHLREMTPIFYEVAHKLRKTLTEQVSQGEREIDMLSWMGRTALELIGQSGYGYSFDSLEEGAPEHPFATGIKNLLGNINDGGILVARMIVLPLVYGVGTPKFQRAVVNILPWKALHDLRDMIDTIHNTSVEIVNKTKQALTEGKAGSERRIGRGKDIMSILIKANMEASEEDRLPESEIIAQISTLTFAAMDTTSNALSRILHILSLHPEVQDRLRQEIREARSKAGGDLDYETLSSLPYMDAVCRETLRVYTPLPFMGREAKRDMILPVSTPVTTLDEIWGPDASEWKPERWLSPLPDRVAEARVPGIYSHMMTFLGGGRACIGFKFSQLEMKVVLSLLLDNFKFAPSEHKIIWRWNGIVQPTTEQAQSPNGDKKLLMPLKVSLA</sequence>
<keyword evidence="12" id="KW-0472">Membrane</keyword>
<dbReference type="PANTHER" id="PTHR24305:SF166">
    <property type="entry name" value="CYTOCHROME P450 12A4, MITOCHONDRIAL-RELATED"/>
    <property type="match status" value="1"/>
</dbReference>
<dbReference type="Gene3D" id="1.10.630.10">
    <property type="entry name" value="Cytochrome P450"/>
    <property type="match status" value="1"/>
</dbReference>
<evidence type="ECO:0000256" key="6">
    <source>
        <dbReference type="ARBA" id="ARBA00022692"/>
    </source>
</evidence>
<comment type="pathway">
    <text evidence="3">Secondary metabolite biosynthesis; terpenoid biosynthesis.</text>
</comment>
<protein>
    <recommendedName>
        <fullName evidence="16">Cytochrome P450</fullName>
    </recommendedName>
</protein>
<keyword evidence="5 13" id="KW-0349">Heme</keyword>
<evidence type="ECO:0000313" key="14">
    <source>
        <dbReference type="EMBL" id="KAJ2929646.1"/>
    </source>
</evidence>
<dbReference type="AlphaFoldDB" id="A0A9W8MGB6"/>
<evidence type="ECO:0000256" key="4">
    <source>
        <dbReference type="ARBA" id="ARBA00010617"/>
    </source>
</evidence>
<evidence type="ECO:0000313" key="15">
    <source>
        <dbReference type="Proteomes" id="UP001140091"/>
    </source>
</evidence>
<comment type="subcellular location">
    <subcellularLocation>
        <location evidence="2">Membrane</location>
    </subcellularLocation>
</comment>
<evidence type="ECO:0000256" key="8">
    <source>
        <dbReference type="ARBA" id="ARBA00022989"/>
    </source>
</evidence>
<feature type="non-terminal residue" evidence="14">
    <location>
        <position position="447"/>
    </location>
</feature>
<organism evidence="14 15">
    <name type="scientific">Candolleomyces eurysporus</name>
    <dbReference type="NCBI Taxonomy" id="2828524"/>
    <lineage>
        <taxon>Eukaryota</taxon>
        <taxon>Fungi</taxon>
        <taxon>Dikarya</taxon>
        <taxon>Basidiomycota</taxon>
        <taxon>Agaricomycotina</taxon>
        <taxon>Agaricomycetes</taxon>
        <taxon>Agaricomycetidae</taxon>
        <taxon>Agaricales</taxon>
        <taxon>Agaricineae</taxon>
        <taxon>Psathyrellaceae</taxon>
        <taxon>Candolleomyces</taxon>
    </lineage>
</organism>
<dbReference type="EMBL" id="JANBPK010000863">
    <property type="protein sequence ID" value="KAJ2929646.1"/>
    <property type="molecule type" value="Genomic_DNA"/>
</dbReference>
<comment type="caution">
    <text evidence="14">The sequence shown here is derived from an EMBL/GenBank/DDBJ whole genome shotgun (WGS) entry which is preliminary data.</text>
</comment>
<dbReference type="GO" id="GO:0020037">
    <property type="term" value="F:heme binding"/>
    <property type="evidence" value="ECO:0007669"/>
    <property type="project" value="InterPro"/>
</dbReference>
<keyword evidence="11" id="KW-0503">Monooxygenase</keyword>
<reference evidence="14" key="1">
    <citation type="submission" date="2022-06" db="EMBL/GenBank/DDBJ databases">
        <title>Genome Sequence of Candolleomyces eurysporus.</title>
        <authorList>
            <person name="Buettner E."/>
        </authorList>
    </citation>
    <scope>NUCLEOTIDE SEQUENCE</scope>
    <source>
        <strain evidence="14">VTCC 930004</strain>
    </source>
</reference>
<accession>A0A9W8MGB6</accession>
<evidence type="ECO:0000256" key="13">
    <source>
        <dbReference type="PIRSR" id="PIRSR602401-1"/>
    </source>
</evidence>
<dbReference type="GO" id="GO:0005506">
    <property type="term" value="F:iron ion binding"/>
    <property type="evidence" value="ECO:0007669"/>
    <property type="project" value="InterPro"/>
</dbReference>
<dbReference type="InterPro" id="IPR002401">
    <property type="entry name" value="Cyt_P450_E_grp-I"/>
</dbReference>
<evidence type="ECO:0000256" key="11">
    <source>
        <dbReference type="ARBA" id="ARBA00023033"/>
    </source>
</evidence>
<feature type="binding site" description="axial binding residue" evidence="13">
    <location>
        <position position="384"/>
    </location>
    <ligand>
        <name>heme</name>
        <dbReference type="ChEBI" id="CHEBI:30413"/>
    </ligand>
    <ligandPart>
        <name>Fe</name>
        <dbReference type="ChEBI" id="CHEBI:18248"/>
    </ligandPart>
</feature>
<evidence type="ECO:0000256" key="2">
    <source>
        <dbReference type="ARBA" id="ARBA00004370"/>
    </source>
</evidence>
<dbReference type="InterPro" id="IPR001128">
    <property type="entry name" value="Cyt_P450"/>
</dbReference>
<dbReference type="CDD" id="cd11069">
    <property type="entry name" value="CYP_FUM15-like"/>
    <property type="match status" value="1"/>
</dbReference>
<keyword evidence="9" id="KW-0560">Oxidoreductase</keyword>
<dbReference type="GO" id="GO:0016020">
    <property type="term" value="C:membrane"/>
    <property type="evidence" value="ECO:0007669"/>
    <property type="project" value="UniProtKB-SubCell"/>
</dbReference>
<dbReference type="InterPro" id="IPR050121">
    <property type="entry name" value="Cytochrome_P450_monoxygenase"/>
</dbReference>